<dbReference type="GeneID" id="5968396"/>
<gene>
    <name evidence="2" type="ORF">SNOG_00121</name>
</gene>
<protein>
    <submittedName>
        <fullName evidence="2">Uncharacterized protein</fullName>
    </submittedName>
</protein>
<feature type="region of interest" description="Disordered" evidence="1">
    <location>
        <begin position="1"/>
        <end position="32"/>
    </location>
</feature>
<dbReference type="EMBL" id="CH445325">
    <property type="protein sequence ID" value="EAT91616.1"/>
    <property type="molecule type" value="Genomic_DNA"/>
</dbReference>
<dbReference type="InParanoid" id="Q0V793"/>
<accession>Q0V793</accession>
<reference evidence="3" key="1">
    <citation type="journal article" date="2007" name="Plant Cell">
        <title>Dothideomycete-plant interactions illuminated by genome sequencing and EST analysis of the wheat pathogen Stagonospora nodorum.</title>
        <authorList>
            <person name="Hane J.K."/>
            <person name="Lowe R.G."/>
            <person name="Solomon P.S."/>
            <person name="Tan K.C."/>
            <person name="Schoch C.L."/>
            <person name="Spatafora J.W."/>
            <person name="Crous P.W."/>
            <person name="Kodira C."/>
            <person name="Birren B.W."/>
            <person name="Galagan J.E."/>
            <person name="Torriani S.F."/>
            <person name="McDonald B.A."/>
            <person name="Oliver R.P."/>
        </authorList>
    </citation>
    <scope>NUCLEOTIDE SEQUENCE [LARGE SCALE GENOMIC DNA]</scope>
    <source>
        <strain evidence="3">SN15 / ATCC MYA-4574 / FGSC 10173</strain>
    </source>
</reference>
<evidence type="ECO:0000313" key="3">
    <source>
        <dbReference type="Proteomes" id="UP000001055"/>
    </source>
</evidence>
<dbReference type="AlphaFoldDB" id="Q0V793"/>
<evidence type="ECO:0000313" key="2">
    <source>
        <dbReference type="EMBL" id="EAT91616.1"/>
    </source>
</evidence>
<evidence type="ECO:0000256" key="1">
    <source>
        <dbReference type="SAM" id="MobiDB-lite"/>
    </source>
</evidence>
<proteinExistence type="predicted"/>
<dbReference type="RefSeq" id="XP_001790816.1">
    <property type="nucleotide sequence ID" value="XM_001790764.1"/>
</dbReference>
<dbReference type="HOGENOM" id="CLU_3014937_0_0_1"/>
<dbReference type="Proteomes" id="UP000001055">
    <property type="component" value="Unassembled WGS sequence"/>
</dbReference>
<organism evidence="2 3">
    <name type="scientific">Phaeosphaeria nodorum (strain SN15 / ATCC MYA-4574 / FGSC 10173)</name>
    <name type="common">Glume blotch fungus</name>
    <name type="synonym">Parastagonospora nodorum</name>
    <dbReference type="NCBI Taxonomy" id="321614"/>
    <lineage>
        <taxon>Eukaryota</taxon>
        <taxon>Fungi</taxon>
        <taxon>Dikarya</taxon>
        <taxon>Ascomycota</taxon>
        <taxon>Pezizomycotina</taxon>
        <taxon>Dothideomycetes</taxon>
        <taxon>Pleosporomycetidae</taxon>
        <taxon>Pleosporales</taxon>
        <taxon>Pleosporineae</taxon>
        <taxon>Phaeosphaeriaceae</taxon>
        <taxon>Parastagonospora</taxon>
    </lineage>
</organism>
<dbReference type="KEGG" id="pno:SNOG_00121"/>
<name>Q0V793_PHANO</name>
<sequence length="56" mass="5870">MAMGPTKARLLPNTTSTTMSSPSATATPPMHGHAAIDLSQKISTLSAWRSRLGFQG</sequence>
<feature type="compositionally biased region" description="Low complexity" evidence="1">
    <location>
        <begin position="14"/>
        <end position="30"/>
    </location>
</feature>